<proteinExistence type="predicted"/>
<evidence type="ECO:0000313" key="2">
    <source>
        <dbReference type="Proteomes" id="UP000193083"/>
    </source>
</evidence>
<gene>
    <name evidence="1" type="ORF">SAMN02982922_4063</name>
</gene>
<evidence type="ECO:0000313" key="1">
    <source>
        <dbReference type="EMBL" id="SMH50048.1"/>
    </source>
</evidence>
<dbReference type="EMBL" id="FXBL01000004">
    <property type="protein sequence ID" value="SMH50048.1"/>
    <property type="molecule type" value="Genomic_DNA"/>
</dbReference>
<protein>
    <submittedName>
        <fullName evidence="1">Uncharacterized protein</fullName>
    </submittedName>
</protein>
<reference evidence="2" key="1">
    <citation type="submission" date="2017-04" db="EMBL/GenBank/DDBJ databases">
        <authorList>
            <person name="Varghese N."/>
            <person name="Submissions S."/>
        </authorList>
    </citation>
    <scope>NUCLEOTIDE SEQUENCE [LARGE SCALE GENOMIC DNA]</scope>
    <source>
        <strain evidence="2">B5P</strain>
    </source>
</reference>
<sequence length="46" mass="5053">MKFLSTFFRGRRTGNLITSLERARLGRTMPGQTAALAANRLGGLLM</sequence>
<keyword evidence="2" id="KW-1185">Reference proteome</keyword>
<dbReference type="Proteomes" id="UP000193083">
    <property type="component" value="Unassembled WGS sequence"/>
</dbReference>
<name>A0A1X7PHK1_9HYPH</name>
<dbReference type="AlphaFoldDB" id="A0A1X7PHK1"/>
<dbReference type="RefSeq" id="WP_176247567.1">
    <property type="nucleotide sequence ID" value="NZ_FXBL01000004.1"/>
</dbReference>
<organism evidence="1 2">
    <name type="scientific">Mesorhizobium australicum</name>
    <dbReference type="NCBI Taxonomy" id="536018"/>
    <lineage>
        <taxon>Bacteria</taxon>
        <taxon>Pseudomonadati</taxon>
        <taxon>Pseudomonadota</taxon>
        <taxon>Alphaproteobacteria</taxon>
        <taxon>Hyphomicrobiales</taxon>
        <taxon>Phyllobacteriaceae</taxon>
        <taxon>Mesorhizobium</taxon>
    </lineage>
</organism>
<accession>A0A1X7PHK1</accession>